<dbReference type="GO" id="GO:0003700">
    <property type="term" value="F:DNA-binding transcription factor activity"/>
    <property type="evidence" value="ECO:0007669"/>
    <property type="project" value="InterPro"/>
</dbReference>
<feature type="region of interest" description="Disordered" evidence="6">
    <location>
        <begin position="289"/>
        <end position="310"/>
    </location>
</feature>
<evidence type="ECO:0000256" key="1">
    <source>
        <dbReference type="ARBA" id="ARBA00004123"/>
    </source>
</evidence>
<keyword evidence="9" id="KW-1185">Reference proteome</keyword>
<dbReference type="PANTHER" id="PTHR31072">
    <property type="entry name" value="TRANSCRIPTION FACTOR TCP4-RELATED"/>
    <property type="match status" value="1"/>
</dbReference>
<dbReference type="GO" id="GO:0005634">
    <property type="term" value="C:nucleus"/>
    <property type="evidence" value="ECO:0007669"/>
    <property type="project" value="UniProtKB-SubCell"/>
</dbReference>
<evidence type="ECO:0000256" key="3">
    <source>
        <dbReference type="ARBA" id="ARBA00023125"/>
    </source>
</evidence>
<feature type="compositionally biased region" description="Low complexity" evidence="6">
    <location>
        <begin position="1"/>
        <end position="34"/>
    </location>
</feature>
<keyword evidence="2" id="KW-0805">Transcription regulation</keyword>
<evidence type="ECO:0000259" key="7">
    <source>
        <dbReference type="PROSITE" id="PS51369"/>
    </source>
</evidence>
<reference evidence="8 9" key="1">
    <citation type="submission" date="2024-05" db="EMBL/GenBank/DDBJ databases">
        <title>Haplotype-resolved chromosome-level genome assembly of Huyou (Citrus changshanensis).</title>
        <authorList>
            <person name="Miao C."/>
            <person name="Chen W."/>
            <person name="Wu Y."/>
            <person name="Wang L."/>
            <person name="Zhao S."/>
            <person name="Grierson D."/>
            <person name="Xu C."/>
            <person name="Chen K."/>
        </authorList>
    </citation>
    <scope>NUCLEOTIDE SEQUENCE [LARGE SCALE GENOMIC DNA]</scope>
    <source>
        <strain evidence="8">01-14</strain>
        <tissue evidence="8">Leaf</tissue>
    </source>
</reference>
<dbReference type="Pfam" id="PF03634">
    <property type="entry name" value="TCP"/>
    <property type="match status" value="1"/>
</dbReference>
<comment type="caution">
    <text evidence="8">The sequence shown here is derived from an EMBL/GenBank/DDBJ whole genome shotgun (WGS) entry which is preliminary data.</text>
</comment>
<evidence type="ECO:0000256" key="4">
    <source>
        <dbReference type="ARBA" id="ARBA00023163"/>
    </source>
</evidence>
<dbReference type="AlphaFoldDB" id="A0AAP0QV89"/>
<keyword evidence="5" id="KW-0539">Nucleus</keyword>
<dbReference type="PANTHER" id="PTHR31072:SF170">
    <property type="entry name" value="TRANSCRIPTION FACTOR TCP15-RELATED"/>
    <property type="match status" value="1"/>
</dbReference>
<sequence length="340" mass="35669">MEHNNNNNNQTTASSNNSNPNTTTTTTSTVSAATKTLAKKPSKDRHTKVDGRGRRIRMPAVCAARVFQLTRELGHKSDGETIEWLLQQAEPAIIATTGTGTIPANFSTLNISLRSSGSSSLSAPASKSSLHSAAAALALYNNTTNNNINSGGFFCGAFQQQQQQQLLYNIPETAAATASACASSSSSSSSASAAAAVAAPAAAMWAVAPAAASNGGNGFWMLPEAQMWTFPAHYSGLGRLSSVQMGGHQQQLGVGVLAESLNNNMGVLGGGVGSNNAYRAPGLAMNIFGQNHQENNNDNDNNNNNNQQTTQASNSFDLFNAQGLHFFWMIDIELLKLSIN</sequence>
<evidence type="ECO:0000256" key="6">
    <source>
        <dbReference type="SAM" id="MobiDB-lite"/>
    </source>
</evidence>
<proteinExistence type="predicted"/>
<comment type="subcellular location">
    <subcellularLocation>
        <location evidence="1">Nucleus</location>
    </subcellularLocation>
</comment>
<protein>
    <recommendedName>
        <fullName evidence="7">TCP domain-containing protein</fullName>
    </recommendedName>
</protein>
<evidence type="ECO:0000313" key="8">
    <source>
        <dbReference type="EMBL" id="KAK9216436.1"/>
    </source>
</evidence>
<accession>A0AAP0QV89</accession>
<dbReference type="InterPro" id="IPR005333">
    <property type="entry name" value="Transcription_factor_TCP"/>
</dbReference>
<dbReference type="PROSITE" id="PS51369">
    <property type="entry name" value="TCP"/>
    <property type="match status" value="1"/>
</dbReference>
<feature type="compositionally biased region" description="Basic residues" evidence="6">
    <location>
        <begin position="37"/>
        <end position="46"/>
    </location>
</feature>
<dbReference type="Proteomes" id="UP001428341">
    <property type="component" value="Unassembled WGS sequence"/>
</dbReference>
<dbReference type="EMBL" id="JBCGBO010000003">
    <property type="protein sequence ID" value="KAK9216436.1"/>
    <property type="molecule type" value="Genomic_DNA"/>
</dbReference>
<dbReference type="InterPro" id="IPR017887">
    <property type="entry name" value="TF_TCP_subgr"/>
</dbReference>
<evidence type="ECO:0000256" key="2">
    <source>
        <dbReference type="ARBA" id="ARBA00023015"/>
    </source>
</evidence>
<evidence type="ECO:0000256" key="5">
    <source>
        <dbReference type="ARBA" id="ARBA00023242"/>
    </source>
</evidence>
<keyword evidence="4" id="KW-0804">Transcription</keyword>
<organism evidence="8 9">
    <name type="scientific">Citrus x changshan-huyou</name>
    <dbReference type="NCBI Taxonomy" id="2935761"/>
    <lineage>
        <taxon>Eukaryota</taxon>
        <taxon>Viridiplantae</taxon>
        <taxon>Streptophyta</taxon>
        <taxon>Embryophyta</taxon>
        <taxon>Tracheophyta</taxon>
        <taxon>Spermatophyta</taxon>
        <taxon>Magnoliopsida</taxon>
        <taxon>eudicotyledons</taxon>
        <taxon>Gunneridae</taxon>
        <taxon>Pentapetalae</taxon>
        <taxon>rosids</taxon>
        <taxon>malvids</taxon>
        <taxon>Sapindales</taxon>
        <taxon>Rutaceae</taxon>
        <taxon>Aurantioideae</taxon>
        <taxon>Citrus</taxon>
    </lineage>
</organism>
<name>A0AAP0QV89_9ROSI</name>
<keyword evidence="3" id="KW-0238">DNA-binding</keyword>
<feature type="compositionally biased region" description="Low complexity" evidence="6">
    <location>
        <begin position="296"/>
        <end position="306"/>
    </location>
</feature>
<gene>
    <name evidence="8" type="ORF">WN944_008445</name>
</gene>
<evidence type="ECO:0000313" key="9">
    <source>
        <dbReference type="Proteomes" id="UP001428341"/>
    </source>
</evidence>
<feature type="region of interest" description="Disordered" evidence="6">
    <location>
        <begin position="1"/>
        <end position="54"/>
    </location>
</feature>
<dbReference type="GO" id="GO:0043565">
    <property type="term" value="F:sequence-specific DNA binding"/>
    <property type="evidence" value="ECO:0007669"/>
    <property type="project" value="TreeGrafter"/>
</dbReference>
<feature type="domain" description="TCP" evidence="7">
    <location>
        <begin position="42"/>
        <end position="96"/>
    </location>
</feature>